<keyword evidence="3" id="KW-0812">Transmembrane</keyword>
<feature type="transmembrane region" description="Helical" evidence="3">
    <location>
        <begin position="457"/>
        <end position="480"/>
    </location>
</feature>
<dbReference type="GO" id="GO:0000324">
    <property type="term" value="C:fungal-type vacuole"/>
    <property type="evidence" value="ECO:0007669"/>
    <property type="project" value="TreeGrafter"/>
</dbReference>
<feature type="region of interest" description="Disordered" evidence="2">
    <location>
        <begin position="426"/>
        <end position="449"/>
    </location>
</feature>
<dbReference type="Gene3D" id="2.40.70.10">
    <property type="entry name" value="Acid Proteases"/>
    <property type="match status" value="2"/>
</dbReference>
<protein>
    <submittedName>
        <fullName evidence="6">Acid protease</fullName>
    </submittedName>
</protein>
<feature type="compositionally biased region" description="Polar residues" evidence="2">
    <location>
        <begin position="629"/>
        <end position="644"/>
    </location>
</feature>
<dbReference type="AlphaFoldDB" id="A0A2J6PGK0"/>
<reference evidence="6 7" key="1">
    <citation type="submission" date="2016-05" db="EMBL/GenBank/DDBJ databases">
        <title>A degradative enzymes factory behind the ericoid mycorrhizal symbiosis.</title>
        <authorList>
            <consortium name="DOE Joint Genome Institute"/>
            <person name="Martino E."/>
            <person name="Morin E."/>
            <person name="Grelet G."/>
            <person name="Kuo A."/>
            <person name="Kohler A."/>
            <person name="Daghino S."/>
            <person name="Barry K."/>
            <person name="Choi C."/>
            <person name="Cichocki N."/>
            <person name="Clum A."/>
            <person name="Copeland A."/>
            <person name="Hainaut M."/>
            <person name="Haridas S."/>
            <person name="Labutti K."/>
            <person name="Lindquist E."/>
            <person name="Lipzen A."/>
            <person name="Khouja H.-R."/>
            <person name="Murat C."/>
            <person name="Ohm R."/>
            <person name="Olson A."/>
            <person name="Spatafora J."/>
            <person name="Veneault-Fourrey C."/>
            <person name="Henrissat B."/>
            <person name="Grigoriev I."/>
            <person name="Martin F."/>
            <person name="Perotto S."/>
        </authorList>
    </citation>
    <scope>NUCLEOTIDE SEQUENCE [LARGE SCALE GENOMIC DNA]</scope>
    <source>
        <strain evidence="6 7">UAMH 7357</strain>
    </source>
</reference>
<name>A0A2J6PGK0_9HELO</name>
<keyword evidence="3" id="KW-1133">Transmembrane helix</keyword>
<evidence type="ECO:0000313" key="6">
    <source>
        <dbReference type="EMBL" id="PMD13182.1"/>
    </source>
</evidence>
<evidence type="ECO:0000259" key="5">
    <source>
        <dbReference type="PROSITE" id="PS51767"/>
    </source>
</evidence>
<feature type="chain" id="PRO_5014405419" evidence="4">
    <location>
        <begin position="25"/>
        <end position="657"/>
    </location>
</feature>
<keyword evidence="6" id="KW-0378">Hydrolase</keyword>
<dbReference type="InterPro" id="IPR021109">
    <property type="entry name" value="Peptidase_aspartic_dom_sf"/>
</dbReference>
<dbReference type="EMBL" id="KZ613535">
    <property type="protein sequence ID" value="PMD13182.1"/>
    <property type="molecule type" value="Genomic_DNA"/>
</dbReference>
<evidence type="ECO:0000256" key="1">
    <source>
        <dbReference type="ARBA" id="ARBA00007447"/>
    </source>
</evidence>
<dbReference type="CDD" id="cd05471">
    <property type="entry name" value="pepsin_like"/>
    <property type="match status" value="1"/>
</dbReference>
<evidence type="ECO:0000256" key="3">
    <source>
        <dbReference type="SAM" id="Phobius"/>
    </source>
</evidence>
<keyword evidence="4" id="KW-0732">Signal</keyword>
<feature type="region of interest" description="Disordered" evidence="2">
    <location>
        <begin position="572"/>
        <end position="657"/>
    </location>
</feature>
<proteinExistence type="inferred from homology"/>
<dbReference type="InterPro" id="IPR033121">
    <property type="entry name" value="PEPTIDASE_A1"/>
</dbReference>
<dbReference type="PANTHER" id="PTHR47966:SF51">
    <property type="entry name" value="BETA-SITE APP-CLEAVING ENZYME, ISOFORM A-RELATED"/>
    <property type="match status" value="1"/>
</dbReference>
<dbReference type="InterPro" id="IPR034164">
    <property type="entry name" value="Pepsin-like_dom"/>
</dbReference>
<dbReference type="OrthoDB" id="4074350at2759"/>
<feature type="region of interest" description="Disordered" evidence="2">
    <location>
        <begin position="486"/>
        <end position="522"/>
    </location>
</feature>
<dbReference type="SUPFAM" id="SSF50630">
    <property type="entry name" value="Acid proteases"/>
    <property type="match status" value="1"/>
</dbReference>
<dbReference type="Pfam" id="PF00026">
    <property type="entry name" value="Asp"/>
    <property type="match status" value="1"/>
</dbReference>
<dbReference type="Proteomes" id="UP000235672">
    <property type="component" value="Unassembled WGS sequence"/>
</dbReference>
<keyword evidence="3" id="KW-0472">Membrane</keyword>
<organism evidence="6 7">
    <name type="scientific">Hyaloscypha hepaticicola</name>
    <dbReference type="NCBI Taxonomy" id="2082293"/>
    <lineage>
        <taxon>Eukaryota</taxon>
        <taxon>Fungi</taxon>
        <taxon>Dikarya</taxon>
        <taxon>Ascomycota</taxon>
        <taxon>Pezizomycotina</taxon>
        <taxon>Leotiomycetes</taxon>
        <taxon>Helotiales</taxon>
        <taxon>Hyaloscyphaceae</taxon>
        <taxon>Hyaloscypha</taxon>
    </lineage>
</organism>
<comment type="similarity">
    <text evidence="1">Belongs to the peptidase A1 family.</text>
</comment>
<feature type="compositionally biased region" description="Basic and acidic residues" evidence="2">
    <location>
        <begin position="578"/>
        <end position="591"/>
    </location>
</feature>
<dbReference type="PRINTS" id="PR00792">
    <property type="entry name" value="PEPSIN"/>
</dbReference>
<gene>
    <name evidence="6" type="ORF">NA56DRAFT_612589</name>
</gene>
<evidence type="ECO:0000313" key="7">
    <source>
        <dbReference type="Proteomes" id="UP000235672"/>
    </source>
</evidence>
<accession>A0A2J6PGK0</accession>
<dbReference type="PANTHER" id="PTHR47966">
    <property type="entry name" value="BETA-SITE APP-CLEAVING ENZYME, ISOFORM A-RELATED"/>
    <property type="match status" value="1"/>
</dbReference>
<dbReference type="PROSITE" id="PS51767">
    <property type="entry name" value="PEPTIDASE_A1"/>
    <property type="match status" value="1"/>
</dbReference>
<feature type="compositionally biased region" description="Basic and acidic residues" evidence="2">
    <location>
        <begin position="599"/>
        <end position="608"/>
    </location>
</feature>
<keyword evidence="6" id="KW-0645">Protease</keyword>
<dbReference type="InterPro" id="IPR001461">
    <property type="entry name" value="Aspartic_peptidase_A1"/>
</dbReference>
<evidence type="ECO:0000256" key="2">
    <source>
        <dbReference type="SAM" id="MobiDB-lite"/>
    </source>
</evidence>
<dbReference type="GO" id="GO:0006508">
    <property type="term" value="P:proteolysis"/>
    <property type="evidence" value="ECO:0007669"/>
    <property type="project" value="UniProtKB-KW"/>
</dbReference>
<keyword evidence="7" id="KW-1185">Reference proteome</keyword>
<evidence type="ECO:0000256" key="4">
    <source>
        <dbReference type="SAM" id="SignalP"/>
    </source>
</evidence>
<dbReference type="STRING" id="1745343.A0A2J6PGK0"/>
<feature type="domain" description="Peptidase A1" evidence="5">
    <location>
        <begin position="64"/>
        <end position="411"/>
    </location>
</feature>
<feature type="signal peptide" evidence="4">
    <location>
        <begin position="1"/>
        <end position="24"/>
    </location>
</feature>
<dbReference type="GO" id="GO:0004190">
    <property type="term" value="F:aspartic-type endopeptidase activity"/>
    <property type="evidence" value="ECO:0007669"/>
    <property type="project" value="InterPro"/>
</dbReference>
<sequence>MRALAKKLLCSLVLVAWVRGSATSFDEDLGEEELYKRDTGNVTLKAPVIGVVSEDWEGVDGTWSTFEIRVGTPPNVFRVLPVTSWQETWVVWGSAAGHCNTSAGVSPNCGDARGGLFYTSESSTWVNGQEQYLQLDADLGYEGEGQYGFDTVGLGYTNETGPTLTHQIVSAMVSNDFWFGIIGMGFQPTNFSGYGDPQASFADTLYSNGSISSMSWSYTAGAYYRLKSVFGQMIFGGYDASRFTPNNITFTMTGDNLRDIVVTIRSITSTTGQGNTTLMSTPEFALIDSGVPELWLPVEVCQQFEKEFGLEVDQESGLYLLNETTHQNLLNINPNFTFTLADQKRGGSTIDIVIPYASFDLNVTSPVVINKTSYYFPLKSTSDDTLYTLGRTFLQEAYVTTHYESRTFNVSQCIFDDQVSPHVVALPPTLPTSTSGSGSGSKGSGSNSSSKKLSGGAIAGIVIGAVVLFVLVFVLIFLCLHRRRKDEAEPPSTPPIEIDAGKRLEPPGSAQASNYASEVEGQEKVEIQGNPIMHPQELEAEVPTAIVGGAGPSYGRLADGGAMSPIREQKTPMAELGAEERGLGEGYRDQEETSPQSGDGERGLRDHIVSPSSDTMPSIMGRTRPIRTGSPTVSEGTWSPSTPVQRRGSKFEERFEN</sequence>